<accession>A0ACB9TFX4</accession>
<reference evidence="1" key="1">
    <citation type="submission" date="2022-04" db="EMBL/GenBank/DDBJ databases">
        <title>Chromosome-scale genome assembly of Holotrichia oblita Faldermann.</title>
        <authorList>
            <person name="Rongchong L."/>
        </authorList>
    </citation>
    <scope>NUCLEOTIDE SEQUENCE</scope>
    <source>
        <strain evidence="1">81SQS9</strain>
    </source>
</reference>
<protein>
    <submittedName>
        <fullName evidence="1">Bifunctional dttp/utp pyrophosphatase/methyltransferase protein-related</fullName>
    </submittedName>
</protein>
<dbReference type="Proteomes" id="UP001056778">
    <property type="component" value="Chromosome 3"/>
</dbReference>
<name>A0ACB9TFX4_HOLOL</name>
<keyword evidence="2" id="KW-1185">Reference proteome</keyword>
<organism evidence="1 2">
    <name type="scientific">Holotrichia oblita</name>
    <name type="common">Chafer beetle</name>
    <dbReference type="NCBI Taxonomy" id="644536"/>
    <lineage>
        <taxon>Eukaryota</taxon>
        <taxon>Metazoa</taxon>
        <taxon>Ecdysozoa</taxon>
        <taxon>Arthropoda</taxon>
        <taxon>Hexapoda</taxon>
        <taxon>Insecta</taxon>
        <taxon>Pterygota</taxon>
        <taxon>Neoptera</taxon>
        <taxon>Endopterygota</taxon>
        <taxon>Coleoptera</taxon>
        <taxon>Polyphaga</taxon>
        <taxon>Scarabaeiformia</taxon>
        <taxon>Scarabaeidae</taxon>
        <taxon>Melolonthinae</taxon>
        <taxon>Holotrichia</taxon>
    </lineage>
</organism>
<evidence type="ECO:0000313" key="1">
    <source>
        <dbReference type="EMBL" id="KAI4465689.1"/>
    </source>
</evidence>
<comment type="caution">
    <text evidence="1">The sequence shown here is derived from an EMBL/GenBank/DDBJ whole genome shotgun (WGS) entry which is preliminary data.</text>
</comment>
<sequence length="192" mass="21799">MRVVLATSSKKRAEILRQTPLNFEVRPSDFEENLDVNKYTFTEFVEKTALGKVQDVYQKLRNDSQPPDLIIGLDTMVCFENRMFGKPNCESEAVDIIRRLTSGKPHHVYTGVVFLYRGTLVTFTETTKVFMEQLTEEEILAYVKTGEPIGKAGAYAIQGLAASFISKIEGDYNNVVGLPLYRITFELKKMLL</sequence>
<evidence type="ECO:0000313" key="2">
    <source>
        <dbReference type="Proteomes" id="UP001056778"/>
    </source>
</evidence>
<gene>
    <name evidence="1" type="ORF">MML48_3g00010166</name>
</gene>
<proteinExistence type="predicted"/>
<dbReference type="EMBL" id="CM043017">
    <property type="protein sequence ID" value="KAI4465689.1"/>
    <property type="molecule type" value="Genomic_DNA"/>
</dbReference>